<organism evidence="4 5">
    <name type="scientific">Cellulomonas composti</name>
    <dbReference type="NCBI Taxonomy" id="266130"/>
    <lineage>
        <taxon>Bacteria</taxon>
        <taxon>Bacillati</taxon>
        <taxon>Actinomycetota</taxon>
        <taxon>Actinomycetes</taxon>
        <taxon>Micrococcales</taxon>
        <taxon>Cellulomonadaceae</taxon>
        <taxon>Cellulomonas</taxon>
    </lineage>
</organism>
<gene>
    <name evidence="4" type="ORF">CCO02nite_24120</name>
</gene>
<proteinExistence type="predicted"/>
<dbReference type="SMART" id="SM00710">
    <property type="entry name" value="PbH1"/>
    <property type="match status" value="7"/>
</dbReference>
<sequence length="703" mass="74204">MPRPLRSAPGSRKEAPTVPRSLSSPRFARLAGVVAMALVAGATAVPAAVATTSPPPGVETRAAIDPSLSTNRGARLGLVEQEAENAVTDGELIGPSRDAYTLPAEASGRAAVKLDAAGESVQFTLTKPANALTVRYALPDSATGGGLSGKLRVSSGSAVDKLVGVTSKYSWLYNQYPFTNDPNADLLHPDWWLAECGCVPSEQEPVYQPDKPFRPFHFYAEQRVLLGTQLPAGATVSISLPAGTTLPWAVVDVVDFQQVAAPLKAPRVRVHAVAMGADPTGKKDSTAAIEAAIAKAKQRGVPVWVPAGTYKISRHIVVDDVTIRGAGSWYTIFTGKQVTLSTPAPDGSTHTGVGFYGRSAEDGGSSNVRLADFAIVGDVSERIDDDQVNGIGGALSDSVVNKVYIQRTKVGVWLDGPMDNFRLLNSVVVDQMADGLNFHTGVTSSLAKNNLFRNTGDDALAMWADGVTNADNTFERNTVQTPTLANGIAIYGGTDITVVGNLVADPIREGSALHLGSRFGAQPFAGDISLRNNTTVRAGGLELNWNIGMGALWVFSLERSIDANVLVQGDHYLDSTYNAIMLVTDWSQKDNLRQENLTFKNIKVDGVGTSVLSARTAGSATFVNVDARNVGAYGVNNCGAFNWDWVNGSEFTAIDGGGNDGTSATPWGDGPANWLTRYTPNTISCNDRPTVVAPPAPSPWAQP</sequence>
<dbReference type="InterPro" id="IPR006626">
    <property type="entry name" value="PbH1"/>
</dbReference>
<dbReference type="Gene3D" id="2.160.20.10">
    <property type="entry name" value="Single-stranded right-handed beta-helix, Pectin lyase-like"/>
    <property type="match status" value="1"/>
</dbReference>
<dbReference type="InterPro" id="IPR033801">
    <property type="entry name" value="CBM6-CBM35-CBM36-like_1"/>
</dbReference>
<evidence type="ECO:0000259" key="3">
    <source>
        <dbReference type="Pfam" id="PF22816"/>
    </source>
</evidence>
<evidence type="ECO:0000256" key="1">
    <source>
        <dbReference type="SAM" id="MobiDB-lite"/>
    </source>
</evidence>
<dbReference type="Pfam" id="PF22815">
    <property type="entry name" value="CatAgl_D1"/>
    <property type="match status" value="1"/>
</dbReference>
<accession>A0A511JCP8</accession>
<dbReference type="Pfam" id="PF22816">
    <property type="entry name" value="CatAgl_D2"/>
    <property type="match status" value="1"/>
</dbReference>
<dbReference type="SUPFAM" id="SSF51126">
    <property type="entry name" value="Pectin lyase-like"/>
    <property type="match status" value="1"/>
</dbReference>
<evidence type="ECO:0000259" key="2">
    <source>
        <dbReference type="Pfam" id="PF22815"/>
    </source>
</evidence>
<feature type="domain" description="Alpha-1,3-glucanase catalytic" evidence="3">
    <location>
        <begin position="286"/>
        <end position="643"/>
    </location>
</feature>
<dbReference type="InterPro" id="IPR055149">
    <property type="entry name" value="Agl_cat_D2"/>
</dbReference>
<keyword evidence="5" id="KW-1185">Reference proteome</keyword>
<feature type="domain" description="CBM6/CBM35/CBM36-like 1" evidence="2">
    <location>
        <begin position="81"/>
        <end position="259"/>
    </location>
</feature>
<evidence type="ECO:0000313" key="4">
    <source>
        <dbReference type="EMBL" id="GEL95754.1"/>
    </source>
</evidence>
<dbReference type="Proteomes" id="UP000321720">
    <property type="component" value="Unassembled WGS sequence"/>
</dbReference>
<dbReference type="AlphaFoldDB" id="A0A511JCP8"/>
<dbReference type="InterPro" id="IPR011050">
    <property type="entry name" value="Pectin_lyase_fold/virulence"/>
</dbReference>
<protein>
    <submittedName>
        <fullName evidence="4">Mycodextranase</fullName>
    </submittedName>
</protein>
<reference evidence="4 5" key="1">
    <citation type="submission" date="2019-07" db="EMBL/GenBank/DDBJ databases">
        <title>Whole genome shotgun sequence of Cellulomonas composti NBRC 100758.</title>
        <authorList>
            <person name="Hosoyama A."/>
            <person name="Uohara A."/>
            <person name="Ohji S."/>
            <person name="Ichikawa N."/>
        </authorList>
    </citation>
    <scope>NUCLEOTIDE SEQUENCE [LARGE SCALE GENOMIC DNA]</scope>
    <source>
        <strain evidence="4 5">NBRC 100758</strain>
    </source>
</reference>
<evidence type="ECO:0000313" key="5">
    <source>
        <dbReference type="Proteomes" id="UP000321720"/>
    </source>
</evidence>
<feature type="region of interest" description="Disordered" evidence="1">
    <location>
        <begin position="1"/>
        <end position="22"/>
    </location>
</feature>
<dbReference type="EMBL" id="BJWG01000011">
    <property type="protein sequence ID" value="GEL95754.1"/>
    <property type="molecule type" value="Genomic_DNA"/>
</dbReference>
<dbReference type="InterPro" id="IPR012334">
    <property type="entry name" value="Pectin_lyas_fold"/>
</dbReference>
<name>A0A511JCP8_9CELL</name>
<comment type="caution">
    <text evidence="4">The sequence shown here is derived from an EMBL/GenBank/DDBJ whole genome shotgun (WGS) entry which is preliminary data.</text>
</comment>